<dbReference type="OrthoDB" id="369348at2759"/>
<dbReference type="Proteomes" id="UP000053562">
    <property type="component" value="Unassembled WGS sequence"/>
</dbReference>
<feature type="compositionally biased region" description="Basic residues" evidence="1">
    <location>
        <begin position="233"/>
        <end position="244"/>
    </location>
</feature>
<dbReference type="AlphaFoldDB" id="A0A0J9SB83"/>
<evidence type="ECO:0000313" key="3">
    <source>
        <dbReference type="Proteomes" id="UP000053562"/>
    </source>
</evidence>
<gene>
    <name evidence="2" type="ORF">PVIIG_01666</name>
</gene>
<feature type="region of interest" description="Disordered" evidence="1">
    <location>
        <begin position="231"/>
        <end position="268"/>
    </location>
</feature>
<protein>
    <submittedName>
        <fullName evidence="2">Uncharacterized protein</fullName>
    </submittedName>
</protein>
<evidence type="ECO:0000313" key="2">
    <source>
        <dbReference type="EMBL" id="KMZ79192.1"/>
    </source>
</evidence>
<reference evidence="2 3" key="1">
    <citation type="submission" date="2011-08" db="EMBL/GenBank/DDBJ databases">
        <title>The Genome Sequence of Plasmodium vivax India VII.</title>
        <authorList>
            <consortium name="The Broad Institute Genome Sequencing Platform"/>
            <consortium name="The Broad Institute Genome Sequencing Center for Infectious Disease"/>
            <person name="Neafsey D."/>
            <person name="Carlton J."/>
            <person name="Barnwell J."/>
            <person name="Collins W."/>
            <person name="Escalante A."/>
            <person name="Mullikin J."/>
            <person name="Saul A."/>
            <person name="Guigo R."/>
            <person name="Camara F."/>
            <person name="Young S.K."/>
            <person name="Zeng Q."/>
            <person name="Gargeya S."/>
            <person name="Fitzgerald M."/>
            <person name="Haas B."/>
            <person name="Abouelleil A."/>
            <person name="Alvarado L."/>
            <person name="Arachchi H.M."/>
            <person name="Berlin A."/>
            <person name="Brown A."/>
            <person name="Chapman S.B."/>
            <person name="Chen Z."/>
            <person name="Dunbar C."/>
            <person name="Freedman E."/>
            <person name="Gearin G."/>
            <person name="Gellesch M."/>
            <person name="Goldberg J."/>
            <person name="Griggs A."/>
            <person name="Gujja S."/>
            <person name="Heiman D."/>
            <person name="Howarth C."/>
            <person name="Larson L."/>
            <person name="Lui A."/>
            <person name="MacDonald P.J.P."/>
            <person name="Montmayeur A."/>
            <person name="Murphy C."/>
            <person name="Neiman D."/>
            <person name="Pearson M."/>
            <person name="Priest M."/>
            <person name="Roberts A."/>
            <person name="Saif S."/>
            <person name="Shea T."/>
            <person name="Shenoy N."/>
            <person name="Sisk P."/>
            <person name="Stolte C."/>
            <person name="Sykes S."/>
            <person name="Wortman J."/>
            <person name="Nusbaum C."/>
            <person name="Birren B."/>
        </authorList>
    </citation>
    <scope>NUCLEOTIDE SEQUENCE [LARGE SCALE GENOMIC DNA]</scope>
    <source>
        <strain evidence="2 3">India VII</strain>
    </source>
</reference>
<feature type="compositionally biased region" description="Basic and acidic residues" evidence="1">
    <location>
        <begin position="258"/>
        <end position="268"/>
    </location>
</feature>
<dbReference type="EMBL" id="KQ234346">
    <property type="protein sequence ID" value="KMZ79192.1"/>
    <property type="molecule type" value="Genomic_DNA"/>
</dbReference>
<accession>A0A0J9SB83</accession>
<proteinExistence type="predicted"/>
<dbReference type="PROSITE" id="PS51257">
    <property type="entry name" value="PROKAR_LIPOPROTEIN"/>
    <property type="match status" value="1"/>
</dbReference>
<evidence type="ECO:0000256" key="1">
    <source>
        <dbReference type="SAM" id="MobiDB-lite"/>
    </source>
</evidence>
<sequence length="277" mass="31075">MFVKMKTNASVVFCLAVTLFGACGLGAAKTLVESEVKGHLSDFLFLNNSQKFCEGGSILQALNTEKLLNLNSVLDICASQKECDFFSYSPKRILRNSLFYEDENELKNTGANWVCSGEKWVISRPRKYWITAIKEDHIKEQVKNFNLSLNMTGECDDEHVLMRISKDVTPKEAAAECNKMADCKFIVFNYNRRLGGEETQVDRAVLCSVPPKGRKNKMGFLIAGKDHEGVPHAAKKKERIRKATSPKLEATGGSVTPDSHHYNYKKGEIVHARRMSS</sequence>
<name>A0A0J9SB83_PLAVI</name>
<organism evidence="2 3">
    <name type="scientific">Plasmodium vivax India VII</name>
    <dbReference type="NCBI Taxonomy" id="1077284"/>
    <lineage>
        <taxon>Eukaryota</taxon>
        <taxon>Sar</taxon>
        <taxon>Alveolata</taxon>
        <taxon>Apicomplexa</taxon>
        <taxon>Aconoidasida</taxon>
        <taxon>Haemosporida</taxon>
        <taxon>Plasmodiidae</taxon>
        <taxon>Plasmodium</taxon>
        <taxon>Plasmodium (Plasmodium)</taxon>
    </lineage>
</organism>